<evidence type="ECO:0000256" key="1">
    <source>
        <dbReference type="SAM" id="MobiDB-lite"/>
    </source>
</evidence>
<name>A0ABS3JCS9_9BACT</name>
<evidence type="ECO:0000256" key="2">
    <source>
        <dbReference type="SAM" id="SignalP"/>
    </source>
</evidence>
<keyword evidence="2" id="KW-0732">Signal</keyword>
<comment type="caution">
    <text evidence="3">The sequence shown here is derived from an EMBL/GenBank/DDBJ whole genome shotgun (WGS) entry which is preliminary data.</text>
</comment>
<dbReference type="Proteomes" id="UP000664628">
    <property type="component" value="Unassembled WGS sequence"/>
</dbReference>
<proteinExistence type="predicted"/>
<gene>
    <name evidence="3" type="ORF">J2I46_04360</name>
</gene>
<protein>
    <submittedName>
        <fullName evidence="3">Uncharacterized protein</fullName>
    </submittedName>
</protein>
<evidence type="ECO:0000313" key="3">
    <source>
        <dbReference type="EMBL" id="MBO0947801.1"/>
    </source>
</evidence>
<evidence type="ECO:0000313" key="4">
    <source>
        <dbReference type="Proteomes" id="UP000664628"/>
    </source>
</evidence>
<feature type="signal peptide" evidence="2">
    <location>
        <begin position="1"/>
        <end position="22"/>
    </location>
</feature>
<feature type="chain" id="PRO_5045127525" evidence="2">
    <location>
        <begin position="23"/>
        <end position="171"/>
    </location>
</feature>
<feature type="region of interest" description="Disordered" evidence="1">
    <location>
        <begin position="23"/>
        <end position="44"/>
    </location>
</feature>
<dbReference type="EMBL" id="JAFMYW010000001">
    <property type="protein sequence ID" value="MBO0947801.1"/>
    <property type="molecule type" value="Genomic_DNA"/>
</dbReference>
<keyword evidence="4" id="KW-1185">Reference proteome</keyword>
<dbReference type="RefSeq" id="WP_207327701.1">
    <property type="nucleotide sequence ID" value="NZ_JAFMYW010000001.1"/>
</dbReference>
<sequence length="171" mass="18300">MQLSLWLVGLLYVLHSPAPISAVPQPKNPSASPAGWQYQQTPDPSGGTAYKATLDAIDLLQLPYPYAGGSTVTLTIRARGGTTNAYLSVSKGLLAPSFQGGKALIQFDAGKPVTFSLSAAANGRGNLIFFDDTEQLTRKVRAARKMTVQLKILGQNLNQVTFNSAGLRWNH</sequence>
<accession>A0ABS3JCS9</accession>
<organism evidence="3 4">
    <name type="scientific">Fibrella forsythiae</name>
    <dbReference type="NCBI Taxonomy" id="2817061"/>
    <lineage>
        <taxon>Bacteria</taxon>
        <taxon>Pseudomonadati</taxon>
        <taxon>Bacteroidota</taxon>
        <taxon>Cytophagia</taxon>
        <taxon>Cytophagales</taxon>
        <taxon>Spirosomataceae</taxon>
        <taxon>Fibrella</taxon>
    </lineage>
</organism>
<reference evidence="3 4" key="1">
    <citation type="submission" date="2021-03" db="EMBL/GenBank/DDBJ databases">
        <title>Fibrella sp. HMF5405 genome sequencing and assembly.</title>
        <authorList>
            <person name="Kang H."/>
            <person name="Kim H."/>
            <person name="Bae S."/>
            <person name="Joh K."/>
        </authorList>
    </citation>
    <scope>NUCLEOTIDE SEQUENCE [LARGE SCALE GENOMIC DNA]</scope>
    <source>
        <strain evidence="3 4">HMF5405</strain>
    </source>
</reference>